<sequence>MKYLFNAPGKAAWKASYQVTNLLTNATLGLYGIHVHLNLDSNESLENKIHGYPQMKSFALGQMGYQLWAIPVGILCVEETALMLVHHVAVICVASTSAFLTAGFRYYNPYFYGVIEISSVPLSVMNSFKNNKDWIIRYPQAYSLVRFIFSASFLIFRVILWTPFYIDYLVTACMFAYSGGTIVMRSIIPQARADSRLAGGHKPEKVDSDRDFMTSRAEGVDWREHEQQREERVEGRKE</sequence>
<evidence type="ECO:0000313" key="8">
    <source>
        <dbReference type="EMBL" id="EJK61961.1"/>
    </source>
</evidence>
<evidence type="ECO:0000256" key="6">
    <source>
        <dbReference type="SAM" id="Phobius"/>
    </source>
</evidence>
<dbReference type="Pfam" id="PF03798">
    <property type="entry name" value="TRAM_LAG1_CLN8"/>
    <property type="match status" value="1"/>
</dbReference>
<evidence type="ECO:0000259" key="7">
    <source>
        <dbReference type="Pfam" id="PF03798"/>
    </source>
</evidence>
<evidence type="ECO:0000313" key="9">
    <source>
        <dbReference type="Proteomes" id="UP000266841"/>
    </source>
</evidence>
<keyword evidence="4 6" id="KW-0472">Membrane</keyword>
<reference evidence="8 9" key="1">
    <citation type="journal article" date="2012" name="Genome Biol.">
        <title>Genome and low-iron response of an oceanic diatom adapted to chronic iron limitation.</title>
        <authorList>
            <person name="Lommer M."/>
            <person name="Specht M."/>
            <person name="Roy A.S."/>
            <person name="Kraemer L."/>
            <person name="Andreson R."/>
            <person name="Gutowska M.A."/>
            <person name="Wolf J."/>
            <person name="Bergner S.V."/>
            <person name="Schilhabel M.B."/>
            <person name="Klostermeier U.C."/>
            <person name="Beiko R.G."/>
            <person name="Rosenstiel P."/>
            <person name="Hippler M."/>
            <person name="Laroche J."/>
        </authorList>
    </citation>
    <scope>NUCLEOTIDE SEQUENCE [LARGE SCALE GENOMIC DNA]</scope>
    <source>
        <strain evidence="8 9">CCMP1005</strain>
    </source>
</reference>
<dbReference type="Proteomes" id="UP000266841">
    <property type="component" value="Unassembled WGS sequence"/>
</dbReference>
<evidence type="ECO:0000256" key="1">
    <source>
        <dbReference type="ARBA" id="ARBA00004141"/>
    </source>
</evidence>
<comment type="caution">
    <text evidence="8">The sequence shown here is derived from an EMBL/GenBank/DDBJ whole genome shotgun (WGS) entry which is preliminary data.</text>
</comment>
<feature type="domain" description="TLC" evidence="7">
    <location>
        <begin position="29"/>
        <end position="168"/>
    </location>
</feature>
<name>K0SLY6_THAOC</name>
<dbReference type="OrthoDB" id="47196at2759"/>
<keyword evidence="9" id="KW-1185">Reference proteome</keyword>
<feature type="transmembrane region" description="Helical" evidence="6">
    <location>
        <begin position="168"/>
        <end position="188"/>
    </location>
</feature>
<accession>K0SLY6</accession>
<feature type="compositionally biased region" description="Basic and acidic residues" evidence="5">
    <location>
        <begin position="201"/>
        <end position="238"/>
    </location>
</feature>
<organism evidence="8 9">
    <name type="scientific">Thalassiosira oceanica</name>
    <name type="common">Marine diatom</name>
    <dbReference type="NCBI Taxonomy" id="159749"/>
    <lineage>
        <taxon>Eukaryota</taxon>
        <taxon>Sar</taxon>
        <taxon>Stramenopiles</taxon>
        <taxon>Ochrophyta</taxon>
        <taxon>Bacillariophyta</taxon>
        <taxon>Coscinodiscophyceae</taxon>
        <taxon>Thalassiosirophycidae</taxon>
        <taxon>Thalassiosirales</taxon>
        <taxon>Thalassiosiraceae</taxon>
        <taxon>Thalassiosira</taxon>
    </lineage>
</organism>
<feature type="transmembrane region" description="Helical" evidence="6">
    <location>
        <begin position="141"/>
        <end position="162"/>
    </location>
</feature>
<feature type="transmembrane region" description="Helical" evidence="6">
    <location>
        <begin position="84"/>
        <end position="104"/>
    </location>
</feature>
<protein>
    <recommendedName>
        <fullName evidence="7">TLC domain-containing protein</fullName>
    </recommendedName>
</protein>
<feature type="region of interest" description="Disordered" evidence="5">
    <location>
        <begin position="198"/>
        <end position="238"/>
    </location>
</feature>
<evidence type="ECO:0000256" key="4">
    <source>
        <dbReference type="ARBA" id="ARBA00023136"/>
    </source>
</evidence>
<proteinExistence type="predicted"/>
<evidence type="ECO:0000256" key="5">
    <source>
        <dbReference type="SAM" id="MobiDB-lite"/>
    </source>
</evidence>
<comment type="subcellular location">
    <subcellularLocation>
        <location evidence="1">Membrane</location>
        <topology evidence="1">Multi-pass membrane protein</topology>
    </subcellularLocation>
</comment>
<dbReference type="AlphaFoldDB" id="K0SLY6"/>
<feature type="transmembrane region" description="Helical" evidence="6">
    <location>
        <begin position="58"/>
        <end position="77"/>
    </location>
</feature>
<keyword evidence="2 6" id="KW-0812">Transmembrane</keyword>
<evidence type="ECO:0000256" key="3">
    <source>
        <dbReference type="ARBA" id="ARBA00022989"/>
    </source>
</evidence>
<dbReference type="InterPro" id="IPR006634">
    <property type="entry name" value="TLC-dom"/>
</dbReference>
<dbReference type="EMBL" id="AGNL01019268">
    <property type="protein sequence ID" value="EJK61961.1"/>
    <property type="molecule type" value="Genomic_DNA"/>
</dbReference>
<dbReference type="GO" id="GO:0016020">
    <property type="term" value="C:membrane"/>
    <property type="evidence" value="ECO:0007669"/>
    <property type="project" value="UniProtKB-SubCell"/>
</dbReference>
<dbReference type="eggNOG" id="ENOG502T9SJ">
    <property type="taxonomic scope" value="Eukaryota"/>
</dbReference>
<evidence type="ECO:0000256" key="2">
    <source>
        <dbReference type="ARBA" id="ARBA00022692"/>
    </source>
</evidence>
<gene>
    <name evidence="8" type="ORF">THAOC_17458</name>
</gene>
<keyword evidence="3 6" id="KW-1133">Transmembrane helix</keyword>